<dbReference type="Pfam" id="PF22680">
    <property type="entry name" value="Glyco_hydro_123_N_2"/>
    <property type="match status" value="1"/>
</dbReference>
<evidence type="ECO:0000256" key="1">
    <source>
        <dbReference type="SAM" id="SignalP"/>
    </source>
</evidence>
<feature type="chain" id="PRO_5002134696" evidence="1">
    <location>
        <begin position="19"/>
        <end position="560"/>
    </location>
</feature>
<organism evidence="4 5">
    <name type="scientific">Flavihumibacter solisilvae</name>
    <dbReference type="NCBI Taxonomy" id="1349421"/>
    <lineage>
        <taxon>Bacteria</taxon>
        <taxon>Pseudomonadati</taxon>
        <taxon>Bacteroidota</taxon>
        <taxon>Chitinophagia</taxon>
        <taxon>Chitinophagales</taxon>
        <taxon>Chitinophagaceae</taxon>
        <taxon>Flavihumibacter</taxon>
    </lineage>
</organism>
<dbReference type="RefSeq" id="WP_039140106.1">
    <property type="nucleotide sequence ID" value="NZ_JSVC01000013.1"/>
</dbReference>
<feature type="domain" description="Glycoside hydrolase 123 N-terminal" evidence="3">
    <location>
        <begin position="34"/>
        <end position="173"/>
    </location>
</feature>
<keyword evidence="1" id="KW-0732">Signal</keyword>
<reference evidence="4 5" key="1">
    <citation type="submission" date="2014-11" db="EMBL/GenBank/DDBJ databases">
        <title>Genome sequence of Flavihumibacter solisilvae 3-3.</title>
        <authorList>
            <person name="Zhou G."/>
            <person name="Li M."/>
            <person name="Wang G."/>
        </authorList>
    </citation>
    <scope>NUCLEOTIDE SEQUENCE [LARGE SCALE GENOMIC DNA]</scope>
    <source>
        <strain evidence="4 5">3-3</strain>
    </source>
</reference>
<dbReference type="InterPro" id="IPR017853">
    <property type="entry name" value="GH"/>
</dbReference>
<protein>
    <submittedName>
        <fullName evidence="4">Uncharacterized protein</fullName>
    </submittedName>
</protein>
<feature type="domain" description="Glycoside hydrolase 123 catalytic" evidence="2">
    <location>
        <begin position="204"/>
        <end position="513"/>
    </location>
</feature>
<evidence type="ECO:0000259" key="3">
    <source>
        <dbReference type="Pfam" id="PF22680"/>
    </source>
</evidence>
<dbReference type="OrthoDB" id="197680at2"/>
<sequence>MKRFLFFCAFVSALSASAQKTSKPTWPRHVQVSFAETNQRLARELPPVITPDMEWNATAWKNEKVHTQLVLWGNKGVKNLQVTVTDLKDAEGNIIEKENIVTGFVQYVMTDEFKGGCGYRKTTDFDSSLVADIINTDVSSIKLEKRSTQPVWISVKVPADASAGEYTGTVSVQADKKYDLAITLKVLDKTLSSPADWTYNLDLWQHPASIARVHNVELWSDAHFDWMRKYYTQLASAGQKVITASIVNEPWGHQTYDDYPGLIKWTKKDDGSWSYDYSLFDKYVSFVMSCGIKNRISCYSMVPWKIAFTYYDESLQRDTVFTGAIGTPEYNEFWTNMLTDFTRHLKEKDWFGITAIAMDERPMESMQAVIRLLRGIDPNWKVTLAGDYHPEIEKDIYDYCVASRWQFPQNVLIRRKAEGKISTWYTCCTEALPNGFTFSPPDEHVWLGWYTAASGMDGYLRWAFNSWTKSPLTDSRFTAWPAGDTYQVYPGPLSSIRFEKMIEGVQDYEKIQQLRKEYKAAGNLTKLNELAAVLEKFSIKALGEKPAAEMVKQAKSVLNQ</sequence>
<dbReference type="AlphaFoldDB" id="A0A0C1L2X4"/>
<evidence type="ECO:0000313" key="5">
    <source>
        <dbReference type="Proteomes" id="UP000031408"/>
    </source>
</evidence>
<dbReference type="Proteomes" id="UP000031408">
    <property type="component" value="Unassembled WGS sequence"/>
</dbReference>
<dbReference type="InterPro" id="IPR025150">
    <property type="entry name" value="GH123_cat"/>
</dbReference>
<keyword evidence="5" id="KW-1185">Reference proteome</keyword>
<comment type="caution">
    <text evidence="4">The sequence shown here is derived from an EMBL/GenBank/DDBJ whole genome shotgun (WGS) entry which is preliminary data.</text>
</comment>
<dbReference type="EMBL" id="JSVC01000013">
    <property type="protein sequence ID" value="KIC94347.1"/>
    <property type="molecule type" value="Genomic_DNA"/>
</dbReference>
<feature type="signal peptide" evidence="1">
    <location>
        <begin position="1"/>
        <end position="18"/>
    </location>
</feature>
<dbReference type="STRING" id="1349421.OI18_12045"/>
<gene>
    <name evidence="4" type="ORF">OI18_12045</name>
</gene>
<dbReference type="SUPFAM" id="SSF51445">
    <property type="entry name" value="(Trans)glycosidases"/>
    <property type="match status" value="1"/>
</dbReference>
<dbReference type="InterPro" id="IPR053850">
    <property type="entry name" value="Glyco_hydro_123_N_2"/>
</dbReference>
<name>A0A0C1L2X4_9BACT</name>
<evidence type="ECO:0000259" key="2">
    <source>
        <dbReference type="Pfam" id="PF13320"/>
    </source>
</evidence>
<proteinExistence type="predicted"/>
<accession>A0A0C1L2X4</accession>
<dbReference type="Pfam" id="PF13320">
    <property type="entry name" value="GH123_cat"/>
    <property type="match status" value="1"/>
</dbReference>
<evidence type="ECO:0000313" key="4">
    <source>
        <dbReference type="EMBL" id="KIC94347.1"/>
    </source>
</evidence>